<keyword evidence="2" id="KW-1185">Reference proteome</keyword>
<protein>
    <submittedName>
        <fullName evidence="1">Uncharacterized protein</fullName>
    </submittedName>
</protein>
<evidence type="ECO:0000313" key="1">
    <source>
        <dbReference type="EMBL" id="ATQ42148.1"/>
    </source>
</evidence>
<name>A0A2D2AVW2_9CAUL</name>
<evidence type="ECO:0000313" key="2">
    <source>
        <dbReference type="Proteomes" id="UP000228945"/>
    </source>
</evidence>
<dbReference type="Proteomes" id="UP000228945">
    <property type="component" value="Chromosome"/>
</dbReference>
<organism evidence="1 2">
    <name type="scientific">Caulobacter mirabilis</name>
    <dbReference type="NCBI Taxonomy" id="69666"/>
    <lineage>
        <taxon>Bacteria</taxon>
        <taxon>Pseudomonadati</taxon>
        <taxon>Pseudomonadota</taxon>
        <taxon>Alphaproteobacteria</taxon>
        <taxon>Caulobacterales</taxon>
        <taxon>Caulobacteraceae</taxon>
        <taxon>Caulobacter</taxon>
    </lineage>
</organism>
<dbReference type="EMBL" id="CP024201">
    <property type="protein sequence ID" value="ATQ42148.1"/>
    <property type="molecule type" value="Genomic_DNA"/>
</dbReference>
<sequence length="446" mass="48271">MPGLTDDKIALLKTLVAASPDEVVRGLEKAVCKEGTTGPLAAIGALVEAEAADRQVRFTTFQPLAPMFGPEAGDGRVTFPRAALGRIWQGLKADVPRLVEQAVEACYYIDPEEPWPAVFDTLCLQAASGLRAAETPDYVSAAAACDARRPGLSQTLVLALEIAPIVRPPLLRLGEWLQRMTNERRAVARLAYRDAEAVRQGGGPLMFEMLAAHLKQPWTILRIATSIMEHPGERYLAASELALFGDRALADIEAQVERVRHLRPGAGVEVALDAARAVQHAIDETGEFDQSVQLSRDGPWGQRLARLKHGLAAAVEVRLREIDEAVAQALPVVKVRYSGRLTSTAPKLDSPADEAAVAWAVGLLTFAAEIRNCATDGGFGGVRGKVLETIGQRIDHYVEDVLEQIRLGDIENDEIAREHLDVAARLLTLVRDRQAGAIVRRRAAAA</sequence>
<dbReference type="KEGG" id="cmb:CSW64_06835"/>
<reference evidence="1 2" key="1">
    <citation type="submission" date="2017-10" db="EMBL/GenBank/DDBJ databases">
        <title>Genome sequence of Caulobacter mirabilis FWC38.</title>
        <authorList>
            <person name="Fiebig A."/>
            <person name="Crosson S."/>
        </authorList>
    </citation>
    <scope>NUCLEOTIDE SEQUENCE [LARGE SCALE GENOMIC DNA]</scope>
    <source>
        <strain evidence="1 2">FWC 38</strain>
    </source>
</reference>
<proteinExistence type="predicted"/>
<dbReference type="RefSeq" id="WP_099621405.1">
    <property type="nucleotide sequence ID" value="NZ_CP024201.1"/>
</dbReference>
<dbReference type="AlphaFoldDB" id="A0A2D2AVW2"/>
<gene>
    <name evidence="1" type="ORF">CSW64_06835</name>
</gene>
<accession>A0A2D2AVW2</accession>
<dbReference type="OrthoDB" id="7168878at2"/>